<organism evidence="1 2">
    <name type="scientific">Emiliania huxleyi (strain CCMP1516)</name>
    <dbReference type="NCBI Taxonomy" id="280463"/>
    <lineage>
        <taxon>Eukaryota</taxon>
        <taxon>Haptista</taxon>
        <taxon>Haptophyta</taxon>
        <taxon>Prymnesiophyceae</taxon>
        <taxon>Isochrysidales</taxon>
        <taxon>Noelaerhabdaceae</taxon>
        <taxon>Emiliania</taxon>
    </lineage>
</organism>
<dbReference type="GO" id="GO:0009235">
    <property type="term" value="P:cobalamin metabolic process"/>
    <property type="evidence" value="ECO:0007669"/>
    <property type="project" value="InterPro"/>
</dbReference>
<name>A0A0D3IYH9_EMIH1</name>
<reference evidence="2" key="1">
    <citation type="journal article" date="2013" name="Nature">
        <title>Pan genome of the phytoplankton Emiliania underpins its global distribution.</title>
        <authorList>
            <person name="Read B.A."/>
            <person name="Kegel J."/>
            <person name="Klute M.J."/>
            <person name="Kuo A."/>
            <person name="Lefebvre S.C."/>
            <person name="Maumus F."/>
            <person name="Mayer C."/>
            <person name="Miller J."/>
            <person name="Monier A."/>
            <person name="Salamov A."/>
            <person name="Young J."/>
            <person name="Aguilar M."/>
            <person name="Claverie J.M."/>
            <person name="Frickenhaus S."/>
            <person name="Gonzalez K."/>
            <person name="Herman E.K."/>
            <person name="Lin Y.C."/>
            <person name="Napier J."/>
            <person name="Ogata H."/>
            <person name="Sarno A.F."/>
            <person name="Shmutz J."/>
            <person name="Schroeder D."/>
            <person name="de Vargas C."/>
            <person name="Verret F."/>
            <person name="von Dassow P."/>
            <person name="Valentin K."/>
            <person name="Van de Peer Y."/>
            <person name="Wheeler G."/>
            <person name="Dacks J.B."/>
            <person name="Delwiche C.F."/>
            <person name="Dyhrman S.T."/>
            <person name="Glockner G."/>
            <person name="John U."/>
            <person name="Richards T."/>
            <person name="Worden A.Z."/>
            <person name="Zhang X."/>
            <person name="Grigoriev I.V."/>
            <person name="Allen A.E."/>
            <person name="Bidle K."/>
            <person name="Borodovsky M."/>
            <person name="Bowler C."/>
            <person name="Brownlee C."/>
            <person name="Cock J.M."/>
            <person name="Elias M."/>
            <person name="Gladyshev V.N."/>
            <person name="Groth M."/>
            <person name="Guda C."/>
            <person name="Hadaegh A."/>
            <person name="Iglesias-Rodriguez M.D."/>
            <person name="Jenkins J."/>
            <person name="Jones B.M."/>
            <person name="Lawson T."/>
            <person name="Leese F."/>
            <person name="Lindquist E."/>
            <person name="Lobanov A."/>
            <person name="Lomsadze A."/>
            <person name="Malik S.B."/>
            <person name="Marsh M.E."/>
            <person name="Mackinder L."/>
            <person name="Mock T."/>
            <person name="Mueller-Roeber B."/>
            <person name="Pagarete A."/>
            <person name="Parker M."/>
            <person name="Probert I."/>
            <person name="Quesneville H."/>
            <person name="Raines C."/>
            <person name="Rensing S.A."/>
            <person name="Riano-Pachon D.M."/>
            <person name="Richier S."/>
            <person name="Rokitta S."/>
            <person name="Shiraiwa Y."/>
            <person name="Soanes D.M."/>
            <person name="van der Giezen M."/>
            <person name="Wahlund T.M."/>
            <person name="Williams B."/>
            <person name="Wilson W."/>
            <person name="Wolfe G."/>
            <person name="Wurch L.L."/>
        </authorList>
    </citation>
    <scope>NUCLEOTIDE SEQUENCE</scope>
</reference>
<dbReference type="KEGG" id="ehx:EMIHUDRAFT_464321"/>
<dbReference type="RefSeq" id="XP_005768743.1">
    <property type="nucleotide sequence ID" value="XM_005768686.1"/>
</dbReference>
<reference evidence="1" key="2">
    <citation type="submission" date="2024-10" db="UniProtKB">
        <authorList>
            <consortium name="EnsemblProtists"/>
        </authorList>
    </citation>
    <scope>IDENTIFICATION</scope>
</reference>
<dbReference type="InterPro" id="IPR019362">
    <property type="entry name" value="MMADHC"/>
</dbReference>
<evidence type="ECO:0000313" key="2">
    <source>
        <dbReference type="Proteomes" id="UP000013827"/>
    </source>
</evidence>
<dbReference type="Proteomes" id="UP000013827">
    <property type="component" value="Unassembled WGS sequence"/>
</dbReference>
<dbReference type="eggNOG" id="ENOG502SEMT">
    <property type="taxonomic scope" value="Eukaryota"/>
</dbReference>
<sequence>MPSQPTETLVQPTRLSASKLEYSVHRPSRLLRRDIELVFRPDLEAEFQRQRPGASSDAKDGWLHEVLLAIPTWQPATQDLSEISDQVNGERRELLANFTTWSSSLRARLAPHWTDASCPLEGCAKYGTPTSVIYNELEGLTSLLKYSSVPIGCCGIVLHPEWQRCAYPVTLFTTAPPELLLAAIAETEAERGGA</sequence>
<protein>
    <recommendedName>
        <fullName evidence="3">Methylmalonic aciduria and homocystinuria type D protein</fullName>
    </recommendedName>
</protein>
<evidence type="ECO:0008006" key="3">
    <source>
        <dbReference type="Google" id="ProtNLM"/>
    </source>
</evidence>
<dbReference type="HOGENOM" id="CLU_097729_1_1_1"/>
<keyword evidence="2" id="KW-1185">Reference proteome</keyword>
<dbReference type="OMA" id="PLEGCAK"/>
<dbReference type="AlphaFoldDB" id="A0A0D3IYH9"/>
<dbReference type="EnsemblProtists" id="EOD16314">
    <property type="protein sequence ID" value="EOD16314"/>
    <property type="gene ID" value="EMIHUDRAFT_464321"/>
</dbReference>
<evidence type="ECO:0000313" key="1">
    <source>
        <dbReference type="EnsemblProtists" id="EOD16314"/>
    </source>
</evidence>
<dbReference type="PaxDb" id="2903-EOD16314"/>
<proteinExistence type="predicted"/>
<dbReference type="GeneID" id="17262474"/>
<dbReference type="PANTHER" id="PTHR13192">
    <property type="entry name" value="MY011 PROTEIN"/>
    <property type="match status" value="1"/>
</dbReference>
<dbReference type="PANTHER" id="PTHR13192:SF3">
    <property type="entry name" value="COBALAMIN TRAFFICKING PROTEIN CBLD"/>
    <property type="match status" value="1"/>
</dbReference>
<accession>A0A0D3IYH9</accession>